<organism evidence="1 2">
    <name type="scientific">Wohlfahrtiimonas larvae</name>
    <dbReference type="NCBI Taxonomy" id="1157986"/>
    <lineage>
        <taxon>Bacteria</taxon>
        <taxon>Pseudomonadati</taxon>
        <taxon>Pseudomonadota</taxon>
        <taxon>Gammaproteobacteria</taxon>
        <taxon>Cardiobacteriales</taxon>
        <taxon>Ignatzschineriaceae</taxon>
        <taxon>Wohlfahrtiimonas</taxon>
    </lineage>
</organism>
<protein>
    <submittedName>
        <fullName evidence="1">Uncharacterized protein</fullName>
    </submittedName>
</protein>
<name>A0ABP9MSP8_9GAMM</name>
<dbReference type="RefSeq" id="WP_077925318.1">
    <property type="nucleotide sequence ID" value="NZ_BAABKE010000004.1"/>
</dbReference>
<sequence length="86" mass="10135">MANQNKPTLTIFPTTRSLEELVSKQELNLAFKKRCIFIQEDIEQKKEIISDPTNITRAGKQKQEEEIIQLQNELSDIHYFLNKWGE</sequence>
<dbReference type="EMBL" id="BAABKE010000004">
    <property type="protein sequence ID" value="GAA5099135.1"/>
    <property type="molecule type" value="Genomic_DNA"/>
</dbReference>
<dbReference type="Proteomes" id="UP001500631">
    <property type="component" value="Unassembled WGS sequence"/>
</dbReference>
<evidence type="ECO:0000313" key="1">
    <source>
        <dbReference type="EMBL" id="GAA5099135.1"/>
    </source>
</evidence>
<comment type="caution">
    <text evidence="1">The sequence shown here is derived from an EMBL/GenBank/DDBJ whole genome shotgun (WGS) entry which is preliminary data.</text>
</comment>
<evidence type="ECO:0000313" key="2">
    <source>
        <dbReference type="Proteomes" id="UP001500631"/>
    </source>
</evidence>
<gene>
    <name evidence="1" type="ORF">GCM10023338_12300</name>
</gene>
<reference evidence="2" key="1">
    <citation type="journal article" date="2019" name="Int. J. Syst. Evol. Microbiol.">
        <title>The Global Catalogue of Microorganisms (GCM) 10K type strain sequencing project: providing services to taxonomists for standard genome sequencing and annotation.</title>
        <authorList>
            <consortium name="The Broad Institute Genomics Platform"/>
            <consortium name="The Broad Institute Genome Sequencing Center for Infectious Disease"/>
            <person name="Wu L."/>
            <person name="Ma J."/>
        </authorList>
    </citation>
    <scope>NUCLEOTIDE SEQUENCE [LARGE SCALE GENOMIC DNA]</scope>
    <source>
        <strain evidence="2">JCM 18424</strain>
    </source>
</reference>
<keyword evidence="2" id="KW-1185">Reference proteome</keyword>
<accession>A0ABP9MSP8</accession>
<proteinExistence type="predicted"/>